<evidence type="ECO:0000313" key="3">
    <source>
        <dbReference type="Proteomes" id="UP000076563"/>
    </source>
</evidence>
<organism evidence="2 3">
    <name type="scientific">Paenibacillus elgii</name>
    <dbReference type="NCBI Taxonomy" id="189691"/>
    <lineage>
        <taxon>Bacteria</taxon>
        <taxon>Bacillati</taxon>
        <taxon>Bacillota</taxon>
        <taxon>Bacilli</taxon>
        <taxon>Bacillales</taxon>
        <taxon>Paenibacillaceae</taxon>
        <taxon>Paenibacillus</taxon>
    </lineage>
</organism>
<dbReference type="EMBL" id="LQRA01000035">
    <property type="protein sequence ID" value="KZE82576.1"/>
    <property type="molecule type" value="Genomic_DNA"/>
</dbReference>
<dbReference type="InterPro" id="IPR011397">
    <property type="entry name" value="YhfC"/>
</dbReference>
<dbReference type="Proteomes" id="UP000076563">
    <property type="component" value="Unassembled WGS sequence"/>
</dbReference>
<accession>A0A161U9E1</accession>
<name>A0A161U9E1_9BACL</name>
<dbReference type="OrthoDB" id="2587797at2"/>
<reference evidence="3" key="1">
    <citation type="submission" date="2016-01" db="EMBL/GenBank/DDBJ databases">
        <title>Draft genome of Chromobacterium sp. F49.</title>
        <authorList>
            <person name="Hong K.W."/>
        </authorList>
    </citation>
    <scope>NUCLEOTIDE SEQUENCE [LARGE SCALE GENOMIC DNA]</scope>
    <source>
        <strain evidence="3">M63</strain>
    </source>
</reference>
<feature type="transmembrane region" description="Helical" evidence="1">
    <location>
        <begin position="169"/>
        <end position="193"/>
    </location>
</feature>
<dbReference type="STRING" id="1007103.GCA_000213315_04660"/>
<proteinExistence type="predicted"/>
<feature type="transmembrane region" description="Helical" evidence="1">
    <location>
        <begin position="213"/>
        <end position="233"/>
    </location>
</feature>
<keyword evidence="1" id="KW-1133">Transmembrane helix</keyword>
<evidence type="ECO:0008006" key="4">
    <source>
        <dbReference type="Google" id="ProtNLM"/>
    </source>
</evidence>
<dbReference type="AlphaFoldDB" id="A0A161U9E1"/>
<sequence length="234" mass="25557">MNPTRTTSNEPTDNYERIGRRFYMAIPLYLAVPAAFWLAFRYARFPADWAAFGIGAAGWWAALLLRGPIALLVRKQPKERAGLLVAAASGPLEEGVRLLALWITGFSLNSALSLGQGWAAIEVVFAVVNGIVLASIIKRTDEKAMQAKAFLEATGQMNSSPLWGVLERLFASMFHIGSTLLLAHMPWLLLLMIPAHTAFNLVSVRLAKRSLPLTELFVAAVGIVTLTAGLLVWQ</sequence>
<keyword evidence="3" id="KW-1185">Reference proteome</keyword>
<feature type="transmembrane region" description="Helical" evidence="1">
    <location>
        <begin position="49"/>
        <end position="73"/>
    </location>
</feature>
<gene>
    <name evidence="2" type="ORF">AV654_08600</name>
</gene>
<dbReference type="Pfam" id="PF10086">
    <property type="entry name" value="YhfC"/>
    <property type="match status" value="1"/>
</dbReference>
<feature type="transmembrane region" description="Helical" evidence="1">
    <location>
        <begin position="21"/>
        <end position="43"/>
    </location>
</feature>
<keyword evidence="1" id="KW-0472">Membrane</keyword>
<keyword evidence="1" id="KW-0812">Transmembrane</keyword>
<evidence type="ECO:0000313" key="2">
    <source>
        <dbReference type="EMBL" id="KZE82576.1"/>
    </source>
</evidence>
<comment type="caution">
    <text evidence="2">The sequence shown here is derived from an EMBL/GenBank/DDBJ whole genome shotgun (WGS) entry which is preliminary data.</text>
</comment>
<feature type="transmembrane region" description="Helical" evidence="1">
    <location>
        <begin position="118"/>
        <end position="137"/>
    </location>
</feature>
<evidence type="ECO:0000256" key="1">
    <source>
        <dbReference type="SAM" id="Phobius"/>
    </source>
</evidence>
<dbReference type="eggNOG" id="ENOG5033ZWF">
    <property type="taxonomic scope" value="Bacteria"/>
</dbReference>
<dbReference type="RefSeq" id="WP_063178428.1">
    <property type="nucleotide sequence ID" value="NZ_LQRA01000035.1"/>
</dbReference>
<protein>
    <recommendedName>
        <fullName evidence="4">YhfC family intramembrane metalloprotease</fullName>
    </recommendedName>
</protein>